<proteinExistence type="predicted"/>
<keyword evidence="1" id="KW-0472">Membrane</keyword>
<evidence type="ECO:0000313" key="2">
    <source>
        <dbReference type="EMBL" id="OSD02638.1"/>
    </source>
</evidence>
<gene>
    <name evidence="2" type="ORF">PYCCODRAFT_1477618</name>
</gene>
<keyword evidence="3" id="KW-1185">Reference proteome</keyword>
<evidence type="ECO:0000313" key="3">
    <source>
        <dbReference type="Proteomes" id="UP000193067"/>
    </source>
</evidence>
<feature type="transmembrane region" description="Helical" evidence="1">
    <location>
        <begin position="133"/>
        <end position="155"/>
    </location>
</feature>
<dbReference type="OrthoDB" id="4218123at2759"/>
<dbReference type="STRING" id="1353009.A0A1Y2INE7"/>
<feature type="transmembrane region" description="Helical" evidence="1">
    <location>
        <begin position="167"/>
        <end position="185"/>
    </location>
</feature>
<sequence length="329" mass="37044">MPLVSASVDAFLVAAGTVLISTVLLMRRQPQLLTLHNALTLLVVFHTLSVLYAIIVLWPPNIFQRLRLPLTTTSETIRTILLQHAGLPPDAPLPTPLQALLTRLSSFDTRTLYVRFGQTVIQDCEYCSTFDEYLIFAVPRIALGYVKTAAVVGLVTVKGSGHERMRTWSVALTVAAFIMEGYWIATTPIGIPRDGRNVFMWHDNLWLIRHLFFLVLPILIHNLPRAPPTMDPALLLTAARTQLEQVHPQLVNARFVYAAAQRQPELRAASAEWWERQRVEGEWARADEHVRRTAEKLGRGVDGPEGRLSQRARTVMRQMLESLGLVVPQ</sequence>
<dbReference type="EMBL" id="KZ084104">
    <property type="protein sequence ID" value="OSD02638.1"/>
    <property type="molecule type" value="Genomic_DNA"/>
</dbReference>
<feature type="transmembrane region" description="Helical" evidence="1">
    <location>
        <begin position="205"/>
        <end position="223"/>
    </location>
</feature>
<name>A0A1Y2INE7_TRAC3</name>
<dbReference type="Proteomes" id="UP000193067">
    <property type="component" value="Unassembled WGS sequence"/>
</dbReference>
<dbReference type="AlphaFoldDB" id="A0A1Y2INE7"/>
<accession>A0A1Y2INE7</accession>
<organism evidence="2 3">
    <name type="scientific">Trametes coccinea (strain BRFM310)</name>
    <name type="common">Pycnoporus coccineus</name>
    <dbReference type="NCBI Taxonomy" id="1353009"/>
    <lineage>
        <taxon>Eukaryota</taxon>
        <taxon>Fungi</taxon>
        <taxon>Dikarya</taxon>
        <taxon>Basidiomycota</taxon>
        <taxon>Agaricomycotina</taxon>
        <taxon>Agaricomycetes</taxon>
        <taxon>Polyporales</taxon>
        <taxon>Polyporaceae</taxon>
        <taxon>Trametes</taxon>
    </lineage>
</organism>
<dbReference type="PANTHER" id="PTHR39470:SF1">
    <property type="entry name" value="CHORISMATE SYNTHASE PROTEIN"/>
    <property type="match status" value="1"/>
</dbReference>
<dbReference type="PANTHER" id="PTHR39470">
    <property type="entry name" value="CHROMOSOME 10, WHOLE GENOME SHOTGUN SEQUENCE"/>
    <property type="match status" value="1"/>
</dbReference>
<feature type="transmembrane region" description="Helical" evidence="1">
    <location>
        <begin position="38"/>
        <end position="58"/>
    </location>
</feature>
<keyword evidence="1" id="KW-0812">Transmembrane</keyword>
<keyword evidence="1" id="KW-1133">Transmembrane helix</keyword>
<evidence type="ECO:0000256" key="1">
    <source>
        <dbReference type="SAM" id="Phobius"/>
    </source>
</evidence>
<protein>
    <submittedName>
        <fullName evidence="2">Uncharacterized protein</fullName>
    </submittedName>
</protein>
<reference evidence="2 3" key="1">
    <citation type="journal article" date="2015" name="Biotechnol. Biofuels">
        <title>Enhanced degradation of softwood versus hardwood by the white-rot fungus Pycnoporus coccineus.</title>
        <authorList>
            <person name="Couturier M."/>
            <person name="Navarro D."/>
            <person name="Chevret D."/>
            <person name="Henrissat B."/>
            <person name="Piumi F."/>
            <person name="Ruiz-Duenas F.J."/>
            <person name="Martinez A.T."/>
            <person name="Grigoriev I.V."/>
            <person name="Riley R."/>
            <person name="Lipzen A."/>
            <person name="Berrin J.G."/>
            <person name="Master E.R."/>
            <person name="Rosso M.N."/>
        </authorList>
    </citation>
    <scope>NUCLEOTIDE SEQUENCE [LARGE SCALE GENOMIC DNA]</scope>
    <source>
        <strain evidence="2 3">BRFM310</strain>
    </source>
</reference>
<feature type="transmembrane region" description="Helical" evidence="1">
    <location>
        <begin position="6"/>
        <end position="26"/>
    </location>
</feature>